<dbReference type="InterPro" id="IPR032675">
    <property type="entry name" value="LRR_dom_sf"/>
</dbReference>
<dbReference type="PROSITE" id="PS50181">
    <property type="entry name" value="FBOX"/>
    <property type="match status" value="1"/>
</dbReference>
<accession>A0A9R0IL44</accession>
<dbReference type="SMART" id="SM00579">
    <property type="entry name" value="FBD"/>
    <property type="match status" value="1"/>
</dbReference>
<name>A0A9R0IL44_SPIOL</name>
<dbReference type="InterPro" id="IPR001810">
    <property type="entry name" value="F-box_dom"/>
</dbReference>
<reference evidence="2" key="1">
    <citation type="journal article" date="2021" name="Nat. Commun.">
        <title>Genomic analyses provide insights into spinach domestication and the genetic basis of agronomic traits.</title>
        <authorList>
            <person name="Cai X."/>
            <person name="Sun X."/>
            <person name="Xu C."/>
            <person name="Sun H."/>
            <person name="Wang X."/>
            <person name="Ge C."/>
            <person name="Zhang Z."/>
            <person name="Wang Q."/>
            <person name="Fei Z."/>
            <person name="Jiao C."/>
            <person name="Wang Q."/>
        </authorList>
    </citation>
    <scope>NUCLEOTIDE SEQUENCE [LARGE SCALE GENOMIC DNA]</scope>
    <source>
        <strain evidence="2">cv. Varoflay</strain>
    </source>
</reference>
<proteinExistence type="predicted"/>
<dbReference type="Gene3D" id="1.20.1280.50">
    <property type="match status" value="1"/>
</dbReference>
<dbReference type="Pfam" id="PF24758">
    <property type="entry name" value="LRR_At5g56370"/>
    <property type="match status" value="1"/>
</dbReference>
<dbReference type="GeneID" id="110790794"/>
<dbReference type="RefSeq" id="XP_021851257.1">
    <property type="nucleotide sequence ID" value="XM_021995565.2"/>
</dbReference>
<evidence type="ECO:0000313" key="2">
    <source>
        <dbReference type="Proteomes" id="UP000813463"/>
    </source>
</evidence>
<dbReference type="OrthoDB" id="1900471at2759"/>
<dbReference type="InterPro" id="IPR006566">
    <property type="entry name" value="FBD"/>
</dbReference>
<dbReference type="PANTHER" id="PTHR31900:SF31">
    <property type="entry name" value="F-BOX_LRR-REPEAT PROTEIN 13-LIKE"/>
    <property type="match status" value="1"/>
</dbReference>
<dbReference type="KEGG" id="soe:110790794"/>
<feature type="domain" description="F-box" evidence="1">
    <location>
        <begin position="14"/>
        <end position="64"/>
    </location>
</feature>
<dbReference type="Gene3D" id="3.80.10.10">
    <property type="entry name" value="Ribonuclease Inhibitor"/>
    <property type="match status" value="1"/>
</dbReference>
<keyword evidence="2" id="KW-1185">Reference proteome</keyword>
<gene>
    <name evidence="3" type="primary">LOC110790794</name>
</gene>
<dbReference type="InterPro" id="IPR055411">
    <property type="entry name" value="LRR_FXL15/At3g58940/PEG3-like"/>
</dbReference>
<dbReference type="InterPro" id="IPR053781">
    <property type="entry name" value="F-box_AtFBL13-like"/>
</dbReference>
<dbReference type="InterPro" id="IPR050232">
    <property type="entry name" value="FBL13/AtMIF1-like"/>
</dbReference>
<dbReference type="Proteomes" id="UP000813463">
    <property type="component" value="Chromosome 6"/>
</dbReference>
<dbReference type="CDD" id="cd22160">
    <property type="entry name" value="F-box_AtFBL13-like"/>
    <property type="match status" value="1"/>
</dbReference>
<dbReference type="PANTHER" id="PTHR31900">
    <property type="entry name" value="F-BOX/RNI SUPERFAMILY PROTEIN-RELATED"/>
    <property type="match status" value="1"/>
</dbReference>
<evidence type="ECO:0000259" key="1">
    <source>
        <dbReference type="PROSITE" id="PS50181"/>
    </source>
</evidence>
<dbReference type="AlphaFoldDB" id="A0A9R0IL44"/>
<organism evidence="2 3">
    <name type="scientific">Spinacia oleracea</name>
    <name type="common">Spinach</name>
    <dbReference type="NCBI Taxonomy" id="3562"/>
    <lineage>
        <taxon>Eukaryota</taxon>
        <taxon>Viridiplantae</taxon>
        <taxon>Streptophyta</taxon>
        <taxon>Embryophyta</taxon>
        <taxon>Tracheophyta</taxon>
        <taxon>Spermatophyta</taxon>
        <taxon>Magnoliopsida</taxon>
        <taxon>eudicotyledons</taxon>
        <taxon>Gunneridae</taxon>
        <taxon>Pentapetalae</taxon>
        <taxon>Caryophyllales</taxon>
        <taxon>Chenopodiaceae</taxon>
        <taxon>Chenopodioideae</taxon>
        <taxon>Anserineae</taxon>
        <taxon>Spinacia</taxon>
    </lineage>
</organism>
<dbReference type="Pfam" id="PF00646">
    <property type="entry name" value="F-box"/>
    <property type="match status" value="1"/>
</dbReference>
<evidence type="ECO:0000313" key="3">
    <source>
        <dbReference type="RefSeq" id="XP_021851257.1"/>
    </source>
</evidence>
<sequence length="470" mass="55272">MKGHNKRISYYRREDRLSMLPDCILIEILSFLPLKSAIVTSALSNRYRNLWPEITSLDIDFSEIKNPQIKNPIAIVDESFNKLTSTSIFRLRLCLCDLFDRKGVAPNSSRRNQFMINLWFQQICARNVKEIKVSSRELCYFKPYVLPQYVYQTRSLVELEIDRSINLGYRWDDDEINLPNLKKLKIYRSMYSLKRLEKFINSCPSLEDFYLEIDLTRDIELSVVNLSVRNLKSLVLLLYGIHHTCKVMIESPILEYFTVAGPNNHMLGFSFEEIPIKLVETRMSMINSWKADQMLPLLKFLREICHVRFLELDSVPFKPLKTFPNLGRLTLGFSTCDFRRLIIFLGFCPALEVLILDMKGTTDDEGLTWVSSGILPKYTRPKKIEIRIGRLKYQRELMKMVRYFVQNCQALEQLKFSITEEGHEYEDKLSKQRIERQFCDDLLDLPRSSSRCEIIFSGNFLKKSSNSWNE</sequence>
<reference evidence="3" key="2">
    <citation type="submission" date="2025-08" db="UniProtKB">
        <authorList>
            <consortium name="RefSeq"/>
        </authorList>
    </citation>
    <scope>IDENTIFICATION</scope>
    <source>
        <tissue evidence="3">Leaf</tissue>
    </source>
</reference>
<protein>
    <submittedName>
        <fullName evidence="3">F-box/FBD/LRR-repeat protein At5g22660-like</fullName>
    </submittedName>
</protein>
<dbReference type="SUPFAM" id="SSF52047">
    <property type="entry name" value="RNI-like"/>
    <property type="match status" value="1"/>
</dbReference>